<feature type="non-terminal residue" evidence="1">
    <location>
        <position position="54"/>
    </location>
</feature>
<dbReference type="InterPro" id="IPR014721">
    <property type="entry name" value="Ribsml_uS5_D2-typ_fold_subgr"/>
</dbReference>
<accession>A0A165XMV6</accession>
<evidence type="ECO:0000313" key="2">
    <source>
        <dbReference type="Proteomes" id="UP000076798"/>
    </source>
</evidence>
<reference evidence="1 2" key="1">
    <citation type="journal article" date="2016" name="Mol. Biol. Evol.">
        <title>Comparative Genomics of Early-Diverging Mushroom-Forming Fungi Provides Insights into the Origins of Lignocellulose Decay Capabilities.</title>
        <authorList>
            <person name="Nagy L.G."/>
            <person name="Riley R."/>
            <person name="Tritt A."/>
            <person name="Adam C."/>
            <person name="Daum C."/>
            <person name="Floudas D."/>
            <person name="Sun H."/>
            <person name="Yadav J.S."/>
            <person name="Pangilinan J."/>
            <person name="Larsson K.H."/>
            <person name="Matsuura K."/>
            <person name="Barry K."/>
            <person name="Labutti K."/>
            <person name="Kuo R."/>
            <person name="Ohm R.A."/>
            <person name="Bhattacharya S.S."/>
            <person name="Shirouzu T."/>
            <person name="Yoshinaga Y."/>
            <person name="Martin F.M."/>
            <person name="Grigoriev I.V."/>
            <person name="Hibbett D.S."/>
        </authorList>
    </citation>
    <scope>NUCLEOTIDE SEQUENCE [LARGE SCALE GENOMIC DNA]</scope>
    <source>
        <strain evidence="1 2">HHB10207 ss-3</strain>
    </source>
</reference>
<evidence type="ECO:0000313" key="1">
    <source>
        <dbReference type="EMBL" id="KZT32358.1"/>
    </source>
</evidence>
<proteinExistence type="predicted"/>
<dbReference type="AlphaFoldDB" id="A0A165XMV6"/>
<dbReference type="EMBL" id="KV428345">
    <property type="protein sequence ID" value="KZT32358.1"/>
    <property type="molecule type" value="Genomic_DNA"/>
</dbReference>
<feature type="non-terminal residue" evidence="1">
    <location>
        <position position="1"/>
    </location>
</feature>
<dbReference type="Proteomes" id="UP000076798">
    <property type="component" value="Unassembled WGS sequence"/>
</dbReference>
<name>A0A165XMV6_9AGAM</name>
<sequence>PRRTFSSIMSTTINLVQPGILRYKVYEPVIVVGEDKVATINIRVRTEGRGLDSQ</sequence>
<organism evidence="1 2">
    <name type="scientific">Sistotremastrum suecicum HHB10207 ss-3</name>
    <dbReference type="NCBI Taxonomy" id="1314776"/>
    <lineage>
        <taxon>Eukaryota</taxon>
        <taxon>Fungi</taxon>
        <taxon>Dikarya</taxon>
        <taxon>Basidiomycota</taxon>
        <taxon>Agaricomycotina</taxon>
        <taxon>Agaricomycetes</taxon>
        <taxon>Sistotremastrales</taxon>
        <taxon>Sistotremastraceae</taxon>
        <taxon>Sistotremastrum</taxon>
    </lineage>
</organism>
<protein>
    <submittedName>
        <fullName evidence="1">Uncharacterized protein</fullName>
    </submittedName>
</protein>
<keyword evidence="2" id="KW-1185">Reference proteome</keyword>
<gene>
    <name evidence="1" type="ORF">SISSUDRAFT_957306</name>
</gene>
<dbReference type="Gene3D" id="3.30.230.10">
    <property type="match status" value="1"/>
</dbReference>
<dbReference type="OrthoDB" id="426865at2759"/>
<dbReference type="STRING" id="1314776.A0A165XMV6"/>